<gene>
    <name evidence="10" type="ORF">DK182_08905</name>
</gene>
<dbReference type="Pfam" id="PF05257">
    <property type="entry name" value="CHAP"/>
    <property type="match status" value="1"/>
</dbReference>
<dbReference type="InterPro" id="IPR007921">
    <property type="entry name" value="CHAP_dom"/>
</dbReference>
<feature type="region of interest" description="Disordered" evidence="6">
    <location>
        <begin position="422"/>
        <end position="466"/>
    </location>
</feature>
<proteinExistence type="inferred from homology"/>
<keyword evidence="7" id="KW-0812">Transmembrane</keyword>
<comment type="similarity">
    <text evidence="2">Belongs to the glycosyl hydrolase 73 family.</text>
</comment>
<organism evidence="10 11">
    <name type="scientific">Streptococcus sobrinus</name>
    <dbReference type="NCBI Taxonomy" id="1310"/>
    <lineage>
        <taxon>Bacteria</taxon>
        <taxon>Bacillati</taxon>
        <taxon>Bacillota</taxon>
        <taxon>Bacilli</taxon>
        <taxon>Lactobacillales</taxon>
        <taxon>Streptococcaceae</taxon>
        <taxon>Streptococcus</taxon>
    </lineage>
</organism>
<evidence type="ECO:0000259" key="9">
    <source>
        <dbReference type="PROSITE" id="PS51935"/>
    </source>
</evidence>
<evidence type="ECO:0000256" key="7">
    <source>
        <dbReference type="SAM" id="Phobius"/>
    </source>
</evidence>
<evidence type="ECO:0000256" key="3">
    <source>
        <dbReference type="ARBA" id="ARBA00022670"/>
    </source>
</evidence>
<dbReference type="InterPro" id="IPR000064">
    <property type="entry name" value="NLP_P60_dom"/>
</dbReference>
<feature type="transmembrane region" description="Helical" evidence="7">
    <location>
        <begin position="12"/>
        <end position="35"/>
    </location>
</feature>
<feature type="region of interest" description="Disordered" evidence="6">
    <location>
        <begin position="234"/>
        <end position="267"/>
    </location>
</feature>
<dbReference type="Gene3D" id="1.10.530.10">
    <property type="match status" value="1"/>
</dbReference>
<dbReference type="RefSeq" id="WP_002960213.1">
    <property type="nucleotide sequence ID" value="NZ_CP029490.1"/>
</dbReference>
<feature type="domain" description="NlpC/P60" evidence="9">
    <location>
        <begin position="260"/>
        <end position="414"/>
    </location>
</feature>
<keyword evidence="11" id="KW-1185">Reference proteome</keyword>
<dbReference type="InterPro" id="IPR008044">
    <property type="entry name" value="Phage_lysin"/>
</dbReference>
<keyword evidence="3" id="KW-0645">Protease</keyword>
<feature type="domain" description="Peptidase C51" evidence="8">
    <location>
        <begin position="468"/>
        <end position="605"/>
    </location>
</feature>
<name>A0ABN5LQ97_9STRE</name>
<evidence type="ECO:0000256" key="2">
    <source>
        <dbReference type="ARBA" id="ARBA00010266"/>
    </source>
</evidence>
<evidence type="ECO:0000256" key="5">
    <source>
        <dbReference type="ARBA" id="ARBA00022807"/>
    </source>
</evidence>
<dbReference type="PROSITE" id="PS50911">
    <property type="entry name" value="CHAP"/>
    <property type="match status" value="1"/>
</dbReference>
<evidence type="ECO:0000256" key="1">
    <source>
        <dbReference type="ARBA" id="ARBA00007074"/>
    </source>
</evidence>
<dbReference type="Pfam" id="PF01832">
    <property type="entry name" value="Glucosaminidase"/>
    <property type="match status" value="1"/>
</dbReference>
<dbReference type="GeneID" id="93924623"/>
<dbReference type="PROSITE" id="PS51935">
    <property type="entry name" value="NLPC_P60"/>
    <property type="match status" value="1"/>
</dbReference>
<dbReference type="SUPFAM" id="SSF54001">
    <property type="entry name" value="Cysteine proteinases"/>
    <property type="match status" value="2"/>
</dbReference>
<keyword evidence="4" id="KW-0378">Hydrolase</keyword>
<dbReference type="Pfam" id="PF05382">
    <property type="entry name" value="Amidase_5"/>
    <property type="match status" value="1"/>
</dbReference>
<dbReference type="InterPro" id="IPR038765">
    <property type="entry name" value="Papain-like_cys_pep_sf"/>
</dbReference>
<dbReference type="Gene3D" id="3.90.1720.10">
    <property type="entry name" value="endopeptidase domain like (from Nostoc punctiforme)"/>
    <property type="match status" value="2"/>
</dbReference>
<dbReference type="InterPro" id="IPR002901">
    <property type="entry name" value="MGlyc_endo_b_GlcNAc-like_dom"/>
</dbReference>
<evidence type="ECO:0000313" key="10">
    <source>
        <dbReference type="EMBL" id="AWN21435.1"/>
    </source>
</evidence>
<sequence>MYETMRKLRKWLFISTFIGSLFVAIVLVVSILGAVSGAVGGSGANCNTDDTSSSVFSADDSLSSANASVDDFVKKHKEAYMDSWKEAGVLPTFSITQSMQETSFSSAVPSFAQAHNMGGVKWTSKADYPITIKKYGDDAVAGSGPGTTVGDGPGVYTYYKSFDAGILGKAEFLYNNSNYAKAINNTDGHSVIKAVVEGHYAQAPDYQSKLDSLYDSLGKKYEWLDKEAIKKYGEKPVKNPGSKSDSGSSSSDSSDDGSSDSDSSVDFSGAEQWYKDKIGKVTYSMSARTGPNSYDCSSSLYYALTANGASKTSGNAPVSTETEHDWLISNGYEKVYEGKWSSNDDTKDRQEGDVFIWGTKGGSGGGDGHTGLFLDDKEMIHCSASNNGIQKNNYKDYKSKVTSDHGTVYIYRLKNAGSSGLANCSTDDDDSSSSSDGSGSSSDKGGKVPTDAKEWGYKPSDAPSSLKPYIHDPEALGLKYGGPDNWQEHRGQCVDLSQSLGNLIWGHQGVVSSGSGANQAKTWASTIFKNQVKKTPKAGAIFSTPTGGAGAGHTGIVSHVFDDGSILIIEQNSPLSGSQYGQVDTWNYRIISKSDLDNGQYEFAYPDKQEPKWSKQ</sequence>
<evidence type="ECO:0000256" key="4">
    <source>
        <dbReference type="ARBA" id="ARBA00022801"/>
    </source>
</evidence>
<evidence type="ECO:0000256" key="6">
    <source>
        <dbReference type="SAM" id="MobiDB-lite"/>
    </source>
</evidence>
<feature type="compositionally biased region" description="Low complexity" evidence="6">
    <location>
        <begin position="241"/>
        <end position="252"/>
    </location>
</feature>
<accession>A0ABN5LQ97</accession>
<evidence type="ECO:0000313" key="11">
    <source>
        <dbReference type="Proteomes" id="UP000245369"/>
    </source>
</evidence>
<dbReference type="EMBL" id="CP029490">
    <property type="protein sequence ID" value="AWN21435.1"/>
    <property type="molecule type" value="Genomic_DNA"/>
</dbReference>
<protein>
    <submittedName>
        <fullName evidence="10">CHAP domain-containing protein</fullName>
    </submittedName>
</protein>
<keyword evidence="7" id="KW-0472">Membrane</keyword>
<evidence type="ECO:0000259" key="8">
    <source>
        <dbReference type="PROSITE" id="PS50911"/>
    </source>
</evidence>
<feature type="compositionally biased region" description="Low complexity" evidence="6">
    <location>
        <begin position="432"/>
        <end position="443"/>
    </location>
</feature>
<feature type="compositionally biased region" description="Basic and acidic residues" evidence="6">
    <location>
        <begin position="444"/>
        <end position="456"/>
    </location>
</feature>
<keyword evidence="7" id="KW-1133">Transmembrane helix</keyword>
<comment type="similarity">
    <text evidence="1">Belongs to the peptidase C40 family.</text>
</comment>
<keyword evidence="5" id="KW-0788">Thiol protease</keyword>
<reference evidence="10 11" key="1">
    <citation type="submission" date="2018-05" db="EMBL/GenBank/DDBJ databases">
        <title>Complete genome sequences of Streptococcus sobrinus.</title>
        <authorList>
            <person name="Sales M."/>
            <person name="Jensen P.A."/>
        </authorList>
    </citation>
    <scope>NUCLEOTIDE SEQUENCE [LARGE SCALE GENOMIC DNA]</scope>
    <source>
        <strain evidence="10 11">SL1</strain>
    </source>
</reference>
<dbReference type="Proteomes" id="UP000245369">
    <property type="component" value="Chromosome"/>
</dbReference>